<name>A0A1V9DEW2_9GAMM</name>
<keyword evidence="2" id="KW-1185">Reference proteome</keyword>
<dbReference type="AlphaFoldDB" id="A0A1V9DEW2"/>
<accession>A0A1V9DEW2</accession>
<proteinExistence type="predicted"/>
<dbReference type="EMBL" id="MWUE01000022">
    <property type="protein sequence ID" value="OQP32412.1"/>
    <property type="molecule type" value="Genomic_DNA"/>
</dbReference>
<comment type="caution">
    <text evidence="1">The sequence shown here is derived from an EMBL/GenBank/DDBJ whole genome shotgun (WGS) entry which is preliminary data.</text>
</comment>
<protein>
    <submittedName>
        <fullName evidence="1">Uncharacterized protein</fullName>
    </submittedName>
</protein>
<evidence type="ECO:0000313" key="1">
    <source>
        <dbReference type="EMBL" id="OQP32412.1"/>
    </source>
</evidence>
<reference evidence="1 2" key="1">
    <citation type="submission" date="2017-02" db="EMBL/GenBank/DDBJ databases">
        <title>Whole genome shotgun sequence of Pantoea agglomerans strain AS1 isolated from a cycad, Zamia floridana in Central Florida, USA.</title>
        <authorList>
            <person name="Lata P."/>
            <person name="Govindarajan S."/>
            <person name="Qi F."/>
            <person name="Li J.-L."/>
            <person name="Maurya S.K."/>
            <person name="Sahoo M.K."/>
        </authorList>
    </citation>
    <scope>NUCLEOTIDE SEQUENCE [LARGE SCALE GENOMIC DNA]</scope>
    <source>
        <strain evidence="1 2">AS1</strain>
    </source>
</reference>
<organism evidence="1 2">
    <name type="scientific">Pantoea latae</name>
    <dbReference type="NCBI Taxonomy" id="1964541"/>
    <lineage>
        <taxon>Bacteria</taxon>
        <taxon>Pseudomonadati</taxon>
        <taxon>Pseudomonadota</taxon>
        <taxon>Gammaproteobacteria</taxon>
        <taxon>Enterobacterales</taxon>
        <taxon>Erwiniaceae</taxon>
        <taxon>Pantoea</taxon>
    </lineage>
</organism>
<gene>
    <name evidence="1" type="ORF">B2J69_14165</name>
</gene>
<sequence length="80" mass="9165">MLSCMHIHDREEFLELEKDTPSTELHALLGKIVVGMLSPDIGLSLHELIEALHRMSVNADSEKTRLQCSQLIDKLMRKMH</sequence>
<evidence type="ECO:0000313" key="2">
    <source>
        <dbReference type="Proteomes" id="UP000192769"/>
    </source>
</evidence>
<dbReference type="Proteomes" id="UP000192769">
    <property type="component" value="Unassembled WGS sequence"/>
</dbReference>